<evidence type="ECO:0000313" key="1">
    <source>
        <dbReference type="EMBL" id="SFN85396.1"/>
    </source>
</evidence>
<organism evidence="1 2">
    <name type="scientific">Formivibrio citricus</name>
    <dbReference type="NCBI Taxonomy" id="83765"/>
    <lineage>
        <taxon>Bacteria</taxon>
        <taxon>Pseudomonadati</taxon>
        <taxon>Pseudomonadota</taxon>
        <taxon>Betaproteobacteria</taxon>
        <taxon>Neisseriales</taxon>
        <taxon>Chitinibacteraceae</taxon>
        <taxon>Formivibrio</taxon>
    </lineage>
</organism>
<gene>
    <name evidence="1" type="ORF">SAMN05660284_02395</name>
</gene>
<dbReference type="Pfam" id="PF06821">
    <property type="entry name" value="Ser_hydrolase"/>
    <property type="match status" value="1"/>
</dbReference>
<keyword evidence="2" id="KW-1185">Reference proteome</keyword>
<reference evidence="2" key="1">
    <citation type="submission" date="2016-10" db="EMBL/GenBank/DDBJ databases">
        <authorList>
            <person name="Varghese N."/>
            <person name="Submissions S."/>
        </authorList>
    </citation>
    <scope>NUCLEOTIDE SEQUENCE [LARGE SCALE GENOMIC DNA]</scope>
    <source>
        <strain evidence="2">DSM 6150</strain>
    </source>
</reference>
<sequence length="205" mass="23007">MKFCHIHQVDHALTAAAEHYDFVLVPGLYDSGPDHWQTVWQQRFPFWKRVTQRKWDDPYIELWISATSRLVQQCSRPVILVGHSFGALASTCVAQEMPEKVGGLMLVAPAEPSLFGVDYIVPECDLEVPSVVVASHDDRVMQFSRAIHWSSVWGSELVDLGNAGHINAEAGFGSWLYGLEVLRSLASRVDEQRQEKSELVLSADC</sequence>
<protein>
    <recommendedName>
        <fullName evidence="3">Alpha/beta hydrolase family protein</fullName>
    </recommendedName>
</protein>
<dbReference type="EMBL" id="FOVE01000019">
    <property type="protein sequence ID" value="SFN85396.1"/>
    <property type="molecule type" value="Genomic_DNA"/>
</dbReference>
<dbReference type="STRING" id="83765.SAMN05660284_02395"/>
<evidence type="ECO:0000313" key="2">
    <source>
        <dbReference type="Proteomes" id="UP000242869"/>
    </source>
</evidence>
<dbReference type="InterPro" id="IPR029058">
    <property type="entry name" value="AB_hydrolase_fold"/>
</dbReference>
<dbReference type="InterPro" id="IPR010662">
    <property type="entry name" value="RBBP9/YdeN"/>
</dbReference>
<evidence type="ECO:0008006" key="3">
    <source>
        <dbReference type="Google" id="ProtNLM"/>
    </source>
</evidence>
<proteinExistence type="predicted"/>
<dbReference type="AlphaFoldDB" id="A0A1I5CEQ9"/>
<name>A0A1I5CEQ9_9NEIS</name>
<accession>A0A1I5CEQ9</accession>
<dbReference type="SUPFAM" id="SSF53474">
    <property type="entry name" value="alpha/beta-Hydrolases"/>
    <property type="match status" value="1"/>
</dbReference>
<dbReference type="Proteomes" id="UP000242869">
    <property type="component" value="Unassembled WGS sequence"/>
</dbReference>
<dbReference type="Gene3D" id="3.40.50.1820">
    <property type="entry name" value="alpha/beta hydrolase"/>
    <property type="match status" value="1"/>
</dbReference>
<dbReference type="RefSeq" id="WP_091196781.1">
    <property type="nucleotide sequence ID" value="NZ_FOVE01000019.1"/>
</dbReference>
<dbReference type="OrthoDB" id="9804993at2"/>
<dbReference type="GO" id="GO:0016787">
    <property type="term" value="F:hydrolase activity"/>
    <property type="evidence" value="ECO:0007669"/>
    <property type="project" value="InterPro"/>
</dbReference>